<protein>
    <recommendedName>
        <fullName evidence="5">Flagellar motor protein</fullName>
    </recommendedName>
</protein>
<dbReference type="EMBL" id="AP018316">
    <property type="protein sequence ID" value="BAZ85465.1"/>
    <property type="molecule type" value="Genomic_DNA"/>
</dbReference>
<organism evidence="3 4">
    <name type="scientific">Dolichospermum compactum NIES-806</name>
    <dbReference type="NCBI Taxonomy" id="1973481"/>
    <lineage>
        <taxon>Bacteria</taxon>
        <taxon>Bacillati</taxon>
        <taxon>Cyanobacteriota</taxon>
        <taxon>Cyanophyceae</taxon>
        <taxon>Nostocales</taxon>
        <taxon>Aphanizomenonaceae</taxon>
        <taxon>Dolichospermum</taxon>
        <taxon>Dolichospermum compactum</taxon>
    </lineage>
</organism>
<dbReference type="AlphaFoldDB" id="A0A1Z4V2F4"/>
<evidence type="ECO:0000256" key="1">
    <source>
        <dbReference type="SAM" id="Coils"/>
    </source>
</evidence>
<proteinExistence type="predicted"/>
<evidence type="ECO:0000313" key="3">
    <source>
        <dbReference type="EMBL" id="BAZ85465.1"/>
    </source>
</evidence>
<dbReference type="Gene3D" id="3.30.1330.60">
    <property type="entry name" value="OmpA-like domain"/>
    <property type="match status" value="1"/>
</dbReference>
<dbReference type="Proteomes" id="UP000218702">
    <property type="component" value="Chromosome"/>
</dbReference>
<keyword evidence="2" id="KW-1133">Transmembrane helix</keyword>
<dbReference type="RefSeq" id="WP_096666182.1">
    <property type="nucleotide sequence ID" value="NZ_AP018316.1"/>
</dbReference>
<accession>A0A1Z4V2F4</accession>
<keyword evidence="2" id="KW-0812">Transmembrane</keyword>
<feature type="coiled-coil region" evidence="1">
    <location>
        <begin position="53"/>
        <end position="87"/>
    </location>
</feature>
<gene>
    <name evidence="3" type="ORF">NIES806_16680</name>
</gene>
<evidence type="ECO:0000313" key="4">
    <source>
        <dbReference type="Proteomes" id="UP000218702"/>
    </source>
</evidence>
<evidence type="ECO:0008006" key="5">
    <source>
        <dbReference type="Google" id="ProtNLM"/>
    </source>
</evidence>
<feature type="transmembrane region" description="Helical" evidence="2">
    <location>
        <begin position="23"/>
        <end position="41"/>
    </location>
</feature>
<dbReference type="KEGG" id="dcm:NIES806_16680"/>
<dbReference type="InterPro" id="IPR036737">
    <property type="entry name" value="OmpA-like_sf"/>
</dbReference>
<sequence>MARRSRYTEYNEDLNVWPAFTDLMSNAFMILVLFLFLTIIISQINKSQISKNINQSVQSSEQLALKIKQLNEQIKYLQIQLESQKKLTDTPPIIVIKDQGVYRFASGSAEIPQQMSNYILQQIVPEIEARTKQYGINVVEIIGHTDGQANGNIISNLDVNLEGVVSGNGLVGKLQAGSNADLGLLRALSVVKVLRDIQKKEGKLSGLSFRAYSAAQLILPNGQFAGTARQDDVTRRRIEIRFTRLGEVQEVR</sequence>
<evidence type="ECO:0000256" key="2">
    <source>
        <dbReference type="SAM" id="Phobius"/>
    </source>
</evidence>
<dbReference type="SUPFAM" id="SSF103088">
    <property type="entry name" value="OmpA-like"/>
    <property type="match status" value="1"/>
</dbReference>
<keyword evidence="1" id="KW-0175">Coiled coil</keyword>
<reference evidence="3 4" key="1">
    <citation type="submission" date="2017-06" db="EMBL/GenBank/DDBJ databases">
        <title>Genome sequencing of cyanobaciteial culture collection at National Institute for Environmental Studies (NIES).</title>
        <authorList>
            <person name="Hirose Y."/>
            <person name="Shimura Y."/>
            <person name="Fujisawa T."/>
            <person name="Nakamura Y."/>
            <person name="Kawachi M."/>
        </authorList>
    </citation>
    <scope>NUCLEOTIDE SEQUENCE [LARGE SCALE GENOMIC DNA]</scope>
    <source>
        <strain evidence="3 4">NIES-806</strain>
    </source>
</reference>
<dbReference type="OrthoDB" id="559153at2"/>
<keyword evidence="2" id="KW-0472">Membrane</keyword>
<keyword evidence="4" id="KW-1185">Reference proteome</keyword>
<name>A0A1Z4V2F4_9CYAN</name>